<organism evidence="6 7">
    <name type="scientific">Ditylenchus dipsaci</name>
    <dbReference type="NCBI Taxonomy" id="166011"/>
    <lineage>
        <taxon>Eukaryota</taxon>
        <taxon>Metazoa</taxon>
        <taxon>Ecdysozoa</taxon>
        <taxon>Nematoda</taxon>
        <taxon>Chromadorea</taxon>
        <taxon>Rhabditida</taxon>
        <taxon>Tylenchina</taxon>
        <taxon>Tylenchomorpha</taxon>
        <taxon>Sphaerularioidea</taxon>
        <taxon>Anguinidae</taxon>
        <taxon>Anguininae</taxon>
        <taxon>Ditylenchus</taxon>
    </lineage>
</organism>
<evidence type="ECO:0000256" key="3">
    <source>
        <dbReference type="SAM" id="MobiDB-lite"/>
    </source>
</evidence>
<dbReference type="InterPro" id="IPR006068">
    <property type="entry name" value="ATPase_P-typ_cation-transptr_C"/>
</dbReference>
<evidence type="ECO:0000313" key="6">
    <source>
        <dbReference type="Proteomes" id="UP000887574"/>
    </source>
</evidence>
<feature type="domain" description="Cation-transporting P-type ATPase C-terminal" evidence="5">
    <location>
        <begin position="11"/>
        <end position="99"/>
    </location>
</feature>
<feature type="transmembrane region" description="Helical" evidence="4">
    <location>
        <begin position="12"/>
        <end position="29"/>
    </location>
</feature>
<feature type="region of interest" description="Disordered" evidence="3">
    <location>
        <begin position="200"/>
        <end position="246"/>
    </location>
</feature>
<dbReference type="PANTHER" id="PTHR24093">
    <property type="entry name" value="CATION TRANSPORTING ATPASE"/>
    <property type="match status" value="1"/>
</dbReference>
<dbReference type="GO" id="GO:0046872">
    <property type="term" value="F:metal ion binding"/>
    <property type="evidence" value="ECO:0007669"/>
    <property type="project" value="UniProtKB-KW"/>
</dbReference>
<accession>A0A915CXU0</accession>
<feature type="transmembrane region" description="Helical" evidence="4">
    <location>
        <begin position="81"/>
        <end position="102"/>
    </location>
</feature>
<feature type="compositionally biased region" description="Basic residues" evidence="3">
    <location>
        <begin position="292"/>
        <end position="301"/>
    </location>
</feature>
<name>A0A915CXU0_9BILA</name>
<dbReference type="GO" id="GO:0051480">
    <property type="term" value="P:regulation of cytosolic calcium ion concentration"/>
    <property type="evidence" value="ECO:0007669"/>
    <property type="project" value="TreeGrafter"/>
</dbReference>
<dbReference type="WBParaSite" id="jg13402">
    <property type="protein sequence ID" value="jg13402"/>
    <property type="gene ID" value="jg13402"/>
</dbReference>
<dbReference type="Pfam" id="PF00689">
    <property type="entry name" value="Cation_ATPase_C"/>
    <property type="match status" value="1"/>
</dbReference>
<evidence type="ECO:0000256" key="1">
    <source>
        <dbReference type="ARBA" id="ARBA00022723"/>
    </source>
</evidence>
<keyword evidence="4" id="KW-1133">Transmembrane helix</keyword>
<feature type="compositionally biased region" description="Polar residues" evidence="3">
    <location>
        <begin position="226"/>
        <end position="243"/>
    </location>
</feature>
<dbReference type="Proteomes" id="UP000887574">
    <property type="component" value="Unplaced"/>
</dbReference>
<dbReference type="AlphaFoldDB" id="A0A915CXU0"/>
<dbReference type="GO" id="GO:0005388">
    <property type="term" value="F:P-type calcium transporter activity"/>
    <property type="evidence" value="ECO:0007669"/>
    <property type="project" value="TreeGrafter"/>
</dbReference>
<dbReference type="SUPFAM" id="SSF81665">
    <property type="entry name" value="Calcium ATPase, transmembrane domain M"/>
    <property type="match status" value="1"/>
</dbReference>
<keyword evidence="2" id="KW-0460">Magnesium</keyword>
<dbReference type="Gene3D" id="1.20.1110.10">
    <property type="entry name" value="Calcium-transporting ATPase, transmembrane domain"/>
    <property type="match status" value="1"/>
</dbReference>
<dbReference type="GO" id="GO:0005886">
    <property type="term" value="C:plasma membrane"/>
    <property type="evidence" value="ECO:0007669"/>
    <property type="project" value="TreeGrafter"/>
</dbReference>
<feature type="transmembrane region" description="Helical" evidence="4">
    <location>
        <begin position="50"/>
        <end position="69"/>
    </location>
</feature>
<feature type="compositionally biased region" description="Polar residues" evidence="3">
    <location>
        <begin position="304"/>
        <end position="313"/>
    </location>
</feature>
<proteinExistence type="predicted"/>
<dbReference type="PANTHER" id="PTHR24093:SF253">
    <property type="entry name" value="PLASMA MEMBRANE CALCIUM-TRANSPORTING ATPASE MCA-1"/>
    <property type="match status" value="1"/>
</dbReference>
<keyword evidence="4" id="KW-0812">Transmembrane</keyword>
<keyword evidence="4" id="KW-0472">Membrane</keyword>
<protein>
    <submittedName>
        <fullName evidence="7">Cation-transporting P-type ATPase C-terminal domain-containing protein</fullName>
    </submittedName>
</protein>
<dbReference type="InterPro" id="IPR023298">
    <property type="entry name" value="ATPase_P-typ_TM_dom_sf"/>
</dbReference>
<evidence type="ECO:0000313" key="7">
    <source>
        <dbReference type="WBParaSite" id="jg13402"/>
    </source>
</evidence>
<sequence length="335" mass="37908">MYAPLFAPPTQHFTIVFNTFVMMTLFNEINSRKVHGERNVFKYLSSNHMFCVIWISTFIGQILIIQFGGKWFSTARLDANQWVVCLLLGLSELLMGQIVATIPSKKLPKSMAVLRGIPRPTKIALHRHDAQLNDGVVMQSHSTKGMSLWMRGVELIGLHYRVFRAMQENIKEKRLGQTAPHMSAEAAEKWRQSYRRYRHRKHMEKRMRSQEHTSPIENEPAGTPVSVISNGTEEQPSSPQGKLNRNAVGAMPTIIVEGVVSPSGARNHERRLHRHIRELTRPASQDGSPAGPHHHHHRHHQRSFDVSSSSANQAGADIGIPMEDFSKKGSESTRD</sequence>
<reference evidence="7" key="1">
    <citation type="submission" date="2022-11" db="UniProtKB">
        <authorList>
            <consortium name="WormBaseParasite"/>
        </authorList>
    </citation>
    <scope>IDENTIFICATION</scope>
</reference>
<evidence type="ECO:0000256" key="2">
    <source>
        <dbReference type="ARBA" id="ARBA00022842"/>
    </source>
</evidence>
<evidence type="ECO:0000259" key="5">
    <source>
        <dbReference type="Pfam" id="PF00689"/>
    </source>
</evidence>
<feature type="region of interest" description="Disordered" evidence="3">
    <location>
        <begin position="282"/>
        <end position="335"/>
    </location>
</feature>
<keyword evidence="6" id="KW-1185">Reference proteome</keyword>
<feature type="compositionally biased region" description="Basic and acidic residues" evidence="3">
    <location>
        <begin position="324"/>
        <end position="335"/>
    </location>
</feature>
<evidence type="ECO:0000256" key="4">
    <source>
        <dbReference type="SAM" id="Phobius"/>
    </source>
</evidence>
<keyword evidence="1" id="KW-0479">Metal-binding</keyword>